<protein>
    <submittedName>
        <fullName evidence="2">Uncharacterized protein</fullName>
    </submittedName>
</protein>
<sequence length="171" mass="19267">FAPFASEKQSQLIHQELPSSIDGCLFSDNQEASQDSTRVKTGDTNGIKAQPIDLELPSLSDDRIEDVEEISNDRQRMPRLIWLSELKGGSTRHGKSTRSNNPSRHEETDDDAVIPSDSDEDVTADNDDVIIPFDSDIEDASEESLMYLQHVYKLHKSCIPSRFFHSKPAHR</sequence>
<reference evidence="2 3" key="1">
    <citation type="submission" date="2024-04" db="EMBL/GenBank/DDBJ databases">
        <authorList>
            <person name="Rising A."/>
            <person name="Reimegard J."/>
            <person name="Sonavane S."/>
            <person name="Akerstrom W."/>
            <person name="Nylinder S."/>
            <person name="Hedman E."/>
            <person name="Kallberg Y."/>
        </authorList>
    </citation>
    <scope>NUCLEOTIDE SEQUENCE [LARGE SCALE GENOMIC DNA]</scope>
</reference>
<proteinExistence type="predicted"/>
<feature type="compositionally biased region" description="Acidic residues" evidence="1">
    <location>
        <begin position="108"/>
        <end position="127"/>
    </location>
</feature>
<organism evidence="2 3">
    <name type="scientific">Larinioides sclopetarius</name>
    <dbReference type="NCBI Taxonomy" id="280406"/>
    <lineage>
        <taxon>Eukaryota</taxon>
        <taxon>Metazoa</taxon>
        <taxon>Ecdysozoa</taxon>
        <taxon>Arthropoda</taxon>
        <taxon>Chelicerata</taxon>
        <taxon>Arachnida</taxon>
        <taxon>Araneae</taxon>
        <taxon>Araneomorphae</taxon>
        <taxon>Entelegynae</taxon>
        <taxon>Araneoidea</taxon>
        <taxon>Araneidae</taxon>
        <taxon>Larinioides</taxon>
    </lineage>
</organism>
<dbReference type="AlphaFoldDB" id="A0AAV1YVG2"/>
<evidence type="ECO:0000256" key="1">
    <source>
        <dbReference type="SAM" id="MobiDB-lite"/>
    </source>
</evidence>
<name>A0AAV1YVG2_9ARAC</name>
<feature type="compositionally biased region" description="Polar residues" evidence="1">
    <location>
        <begin position="27"/>
        <end position="36"/>
    </location>
</feature>
<evidence type="ECO:0000313" key="3">
    <source>
        <dbReference type="Proteomes" id="UP001497382"/>
    </source>
</evidence>
<dbReference type="EMBL" id="CAXIEN010000006">
    <property type="protein sequence ID" value="CAL1262722.1"/>
    <property type="molecule type" value="Genomic_DNA"/>
</dbReference>
<comment type="caution">
    <text evidence="2">The sequence shown here is derived from an EMBL/GenBank/DDBJ whole genome shotgun (WGS) entry which is preliminary data.</text>
</comment>
<feature type="non-terminal residue" evidence="2">
    <location>
        <position position="1"/>
    </location>
</feature>
<feature type="region of interest" description="Disordered" evidence="1">
    <location>
        <begin position="85"/>
        <end position="127"/>
    </location>
</feature>
<evidence type="ECO:0000313" key="2">
    <source>
        <dbReference type="EMBL" id="CAL1262722.1"/>
    </source>
</evidence>
<gene>
    <name evidence="2" type="ORF">LARSCL_LOCUS1159</name>
</gene>
<feature type="region of interest" description="Disordered" evidence="1">
    <location>
        <begin position="21"/>
        <end position="71"/>
    </location>
</feature>
<dbReference type="Proteomes" id="UP001497382">
    <property type="component" value="Unassembled WGS sequence"/>
</dbReference>
<accession>A0AAV1YVG2</accession>
<keyword evidence="3" id="KW-1185">Reference proteome</keyword>